<evidence type="ECO:0000256" key="6">
    <source>
        <dbReference type="ARBA" id="ARBA00023136"/>
    </source>
</evidence>
<dbReference type="PANTHER" id="PTHR34582:SF2">
    <property type="entry name" value="UPF0702 TRANSMEMBRANE PROTEIN YDFR"/>
    <property type="match status" value="1"/>
</dbReference>
<dbReference type="Proteomes" id="UP000198847">
    <property type="component" value="Unassembled WGS sequence"/>
</dbReference>
<evidence type="ECO:0000256" key="5">
    <source>
        <dbReference type="ARBA" id="ARBA00022989"/>
    </source>
</evidence>
<evidence type="ECO:0000256" key="4">
    <source>
        <dbReference type="ARBA" id="ARBA00022692"/>
    </source>
</evidence>
<comment type="subcellular location">
    <subcellularLocation>
        <location evidence="1">Cell membrane</location>
        <topology evidence="1">Multi-pass membrane protein</topology>
    </subcellularLocation>
</comment>
<dbReference type="PANTHER" id="PTHR34582">
    <property type="entry name" value="UPF0702 TRANSMEMBRANE PROTEIN YCAP"/>
    <property type="match status" value="1"/>
</dbReference>
<dbReference type="Gene3D" id="3.30.240.20">
    <property type="entry name" value="bsu07140 like domains"/>
    <property type="match status" value="1"/>
</dbReference>
<evidence type="ECO:0000256" key="2">
    <source>
        <dbReference type="ARBA" id="ARBA00006448"/>
    </source>
</evidence>
<dbReference type="STRING" id="112903.SAMN04490178_107141"/>
<dbReference type="InterPro" id="IPR023090">
    <property type="entry name" value="UPF0702_alpha/beta_dom_sf"/>
</dbReference>
<evidence type="ECO:0000256" key="1">
    <source>
        <dbReference type="ARBA" id="ARBA00004651"/>
    </source>
</evidence>
<dbReference type="InterPro" id="IPR007353">
    <property type="entry name" value="DUF421"/>
</dbReference>
<protein>
    <recommendedName>
        <fullName evidence="8">YetF C-terminal domain-containing protein</fullName>
    </recommendedName>
</protein>
<keyword evidence="5 7" id="KW-1133">Transmembrane helix</keyword>
<feature type="transmembrane region" description="Helical" evidence="7">
    <location>
        <begin position="6"/>
        <end position="24"/>
    </location>
</feature>
<sequence length="207" mass="23518">MELSLVWKTIVTILYGTLILRIAGRKSLAQMTVAQTVVMLAVGTVLIEPLVGSELDSTFVVVTLAVFTLIFMEYAELRIPFLKKVFTGKPVLLIEDGVIRKDHLKQVRVTVQQLEMELRQAGIASCEEVRWGTIEPNGKFGFLLKEEFQPLNKQDYRTLWESLRRLEERLAVLEEPLQPKTVVFRDDVFAKVALTDEQRTTGKGDIP</sequence>
<keyword evidence="3" id="KW-1003">Cell membrane</keyword>
<evidence type="ECO:0000313" key="9">
    <source>
        <dbReference type="EMBL" id="SEO95404.1"/>
    </source>
</evidence>
<keyword evidence="10" id="KW-1185">Reference proteome</keyword>
<organism evidence="9 10">
    <name type="scientific">Propionispora vibrioides</name>
    <dbReference type="NCBI Taxonomy" id="112903"/>
    <lineage>
        <taxon>Bacteria</taxon>
        <taxon>Bacillati</taxon>
        <taxon>Bacillota</taxon>
        <taxon>Negativicutes</taxon>
        <taxon>Selenomonadales</taxon>
        <taxon>Sporomusaceae</taxon>
        <taxon>Propionispora</taxon>
    </lineage>
</organism>
<name>A0A1H8TXT4_9FIRM</name>
<keyword evidence="6 7" id="KW-0472">Membrane</keyword>
<dbReference type="RefSeq" id="WP_091745592.1">
    <property type="nucleotide sequence ID" value="NZ_FODY01000007.1"/>
</dbReference>
<keyword evidence="4 7" id="KW-0812">Transmembrane</keyword>
<feature type="transmembrane region" description="Helical" evidence="7">
    <location>
        <begin position="31"/>
        <end position="51"/>
    </location>
</feature>
<feature type="domain" description="YetF C-terminal" evidence="8">
    <location>
        <begin position="79"/>
        <end position="157"/>
    </location>
</feature>
<evidence type="ECO:0000256" key="3">
    <source>
        <dbReference type="ARBA" id="ARBA00022475"/>
    </source>
</evidence>
<dbReference type="Pfam" id="PF04239">
    <property type="entry name" value="DUF421"/>
    <property type="match status" value="1"/>
</dbReference>
<reference evidence="9 10" key="1">
    <citation type="submission" date="2016-10" db="EMBL/GenBank/DDBJ databases">
        <authorList>
            <person name="de Groot N.N."/>
        </authorList>
    </citation>
    <scope>NUCLEOTIDE SEQUENCE [LARGE SCALE GENOMIC DNA]</scope>
    <source>
        <strain evidence="9 10">DSM 13305</strain>
    </source>
</reference>
<dbReference type="EMBL" id="FODY01000007">
    <property type="protein sequence ID" value="SEO95404.1"/>
    <property type="molecule type" value="Genomic_DNA"/>
</dbReference>
<comment type="similarity">
    <text evidence="2">Belongs to the UPF0702 family.</text>
</comment>
<dbReference type="OrthoDB" id="1796697at2"/>
<gene>
    <name evidence="9" type="ORF">SAMN04490178_107141</name>
</gene>
<feature type="transmembrane region" description="Helical" evidence="7">
    <location>
        <begin position="57"/>
        <end position="75"/>
    </location>
</feature>
<dbReference type="AlphaFoldDB" id="A0A1H8TXT4"/>
<dbReference type="GO" id="GO:0005886">
    <property type="term" value="C:plasma membrane"/>
    <property type="evidence" value="ECO:0007669"/>
    <property type="project" value="UniProtKB-SubCell"/>
</dbReference>
<evidence type="ECO:0000259" key="8">
    <source>
        <dbReference type="Pfam" id="PF04239"/>
    </source>
</evidence>
<proteinExistence type="inferred from homology"/>
<evidence type="ECO:0000313" key="10">
    <source>
        <dbReference type="Proteomes" id="UP000198847"/>
    </source>
</evidence>
<evidence type="ECO:0000256" key="7">
    <source>
        <dbReference type="SAM" id="Phobius"/>
    </source>
</evidence>
<accession>A0A1H8TXT4</accession>